<dbReference type="InterPro" id="IPR018391">
    <property type="entry name" value="PQQ_b-propeller_rpt"/>
</dbReference>
<comment type="cofactor">
    <cofactor evidence="1">
        <name>pyrroloquinoline quinone</name>
        <dbReference type="ChEBI" id="CHEBI:58442"/>
    </cofactor>
</comment>
<dbReference type="EMBL" id="KV745217">
    <property type="protein sequence ID" value="OCK76367.1"/>
    <property type="molecule type" value="Genomic_DNA"/>
</dbReference>
<feature type="domain" description="Pyrrolo-quinoline quinone repeat" evidence="6">
    <location>
        <begin position="374"/>
        <end position="479"/>
    </location>
</feature>
<evidence type="ECO:0000259" key="5">
    <source>
        <dbReference type="Pfam" id="PF01011"/>
    </source>
</evidence>
<protein>
    <submittedName>
        <fullName evidence="7">Quino protein alcohol dehydrogenase-like protein</fullName>
    </submittedName>
</protein>
<dbReference type="InterPro" id="IPR011047">
    <property type="entry name" value="Quinoprotein_ADH-like_sf"/>
</dbReference>
<evidence type="ECO:0000256" key="1">
    <source>
        <dbReference type="ARBA" id="ARBA00001931"/>
    </source>
</evidence>
<evidence type="ECO:0000256" key="3">
    <source>
        <dbReference type="ARBA" id="ARBA00023002"/>
    </source>
</evidence>
<keyword evidence="4" id="KW-0732">Signal</keyword>
<evidence type="ECO:0000256" key="4">
    <source>
        <dbReference type="SAM" id="SignalP"/>
    </source>
</evidence>
<name>A0A8E2JBJ9_9PEZI</name>
<dbReference type="Pfam" id="PF01011">
    <property type="entry name" value="PQQ"/>
    <property type="match status" value="1"/>
</dbReference>
<gene>
    <name evidence="7" type="ORF">K432DRAFT_306524</name>
</gene>
<feature type="signal peptide" evidence="4">
    <location>
        <begin position="1"/>
        <end position="18"/>
    </location>
</feature>
<evidence type="ECO:0000259" key="6">
    <source>
        <dbReference type="Pfam" id="PF13360"/>
    </source>
</evidence>
<feature type="chain" id="PRO_5034786601" evidence="4">
    <location>
        <begin position="19"/>
        <end position="554"/>
    </location>
</feature>
<accession>A0A8E2JBJ9</accession>
<evidence type="ECO:0000313" key="7">
    <source>
        <dbReference type="EMBL" id="OCK76367.1"/>
    </source>
</evidence>
<comment type="similarity">
    <text evidence="2">Belongs to the bacterial PQQ dehydrogenase family.</text>
</comment>
<dbReference type="PANTHER" id="PTHR32303:SF10">
    <property type="entry name" value="OUTER MEMBRANE PROTEIN ASSEMBLY FACTOR BAMB"/>
    <property type="match status" value="1"/>
</dbReference>
<sequence>MKLLSAFPLFLNLPLAISTQFARDYFQESQDWSGWGGGIFNNRWAPRDNTVSSSSIHSLSEHCQLIYPLGVSATPTIHGNVVYYPTWSGLFVALNYVTCTVQWEVNVTDIITGFAPLTATQTAVTIPVSRTSPQVDGDVLYFATQTHALLIAVNRLSGKILGMIQINEHPLAISTTSPTVYNGTVFVGASSAEESAADLVPGYQCCSFIGNMAAFKFDDHTGSFHLVWNLNTLPEPRGVGGWSGGAVWGGQPSIDKTRSQVFFATGNIYSAPPVVQACQNSTKNESACLPADVWQESVLAIDLHSGHPNWVHQLTPLDSWTLACGIPGIFSRNQALCPGTPGPDADFGMAPAFVPEKATTEGSGKDVVVIGQKNGNLYSLSAETGTLMWSTVTSPDGTGGGLSWGIAVDDSRVYFTAINSIQVPWQLQPSNRTVQKSAYGAASLANGSLLWETETPKNSSAYSPPTVANDIVVVGRTGNVSLAASPPGTYGGLVVLEKTTGKVISEFDVDTILYGGIAVQDQYVLFGTGYSRNTGTGSFYVMSVTERQGRLLFS</sequence>
<evidence type="ECO:0000256" key="2">
    <source>
        <dbReference type="ARBA" id="ARBA00008156"/>
    </source>
</evidence>
<dbReference type="SUPFAM" id="SSF50998">
    <property type="entry name" value="Quinoprotein alcohol dehydrogenase-like"/>
    <property type="match status" value="2"/>
</dbReference>
<keyword evidence="8" id="KW-1185">Reference proteome</keyword>
<dbReference type="InterPro" id="IPR015943">
    <property type="entry name" value="WD40/YVTN_repeat-like_dom_sf"/>
</dbReference>
<keyword evidence="3" id="KW-0560">Oxidoreductase</keyword>
<dbReference type="PANTHER" id="PTHR32303">
    <property type="entry name" value="QUINOPROTEIN ALCOHOL DEHYDROGENASE (CYTOCHROME C)"/>
    <property type="match status" value="1"/>
</dbReference>
<proteinExistence type="inferred from homology"/>
<dbReference type="Gene3D" id="2.140.10.10">
    <property type="entry name" value="Quinoprotein alcohol dehydrogenase-like superfamily"/>
    <property type="match status" value="1"/>
</dbReference>
<dbReference type="AlphaFoldDB" id="A0A8E2JBJ9"/>
<dbReference type="Proteomes" id="UP000250266">
    <property type="component" value="Unassembled WGS sequence"/>
</dbReference>
<evidence type="ECO:0000313" key="8">
    <source>
        <dbReference type="Proteomes" id="UP000250266"/>
    </source>
</evidence>
<dbReference type="GO" id="GO:0016491">
    <property type="term" value="F:oxidoreductase activity"/>
    <property type="evidence" value="ECO:0007669"/>
    <property type="project" value="UniProtKB-KW"/>
</dbReference>
<reference evidence="7 8" key="1">
    <citation type="journal article" date="2016" name="Nat. Commun.">
        <title>Ectomycorrhizal ecology is imprinted in the genome of the dominant symbiotic fungus Cenococcum geophilum.</title>
        <authorList>
            <consortium name="DOE Joint Genome Institute"/>
            <person name="Peter M."/>
            <person name="Kohler A."/>
            <person name="Ohm R.A."/>
            <person name="Kuo A."/>
            <person name="Krutzmann J."/>
            <person name="Morin E."/>
            <person name="Arend M."/>
            <person name="Barry K.W."/>
            <person name="Binder M."/>
            <person name="Choi C."/>
            <person name="Clum A."/>
            <person name="Copeland A."/>
            <person name="Grisel N."/>
            <person name="Haridas S."/>
            <person name="Kipfer T."/>
            <person name="LaButti K."/>
            <person name="Lindquist E."/>
            <person name="Lipzen A."/>
            <person name="Maire R."/>
            <person name="Meier B."/>
            <person name="Mihaltcheva S."/>
            <person name="Molinier V."/>
            <person name="Murat C."/>
            <person name="Poggeler S."/>
            <person name="Quandt C.A."/>
            <person name="Sperisen C."/>
            <person name="Tritt A."/>
            <person name="Tisserant E."/>
            <person name="Crous P.W."/>
            <person name="Henrissat B."/>
            <person name="Nehls U."/>
            <person name="Egli S."/>
            <person name="Spatafora J.W."/>
            <person name="Grigoriev I.V."/>
            <person name="Martin F.M."/>
        </authorList>
    </citation>
    <scope>NUCLEOTIDE SEQUENCE [LARGE SCALE GENOMIC DNA]</scope>
    <source>
        <strain evidence="7 8">CBS 459.81</strain>
    </source>
</reference>
<feature type="domain" description="Pyrrolo-quinoline quinone repeat" evidence="5">
    <location>
        <begin position="71"/>
        <end position="320"/>
    </location>
</feature>
<dbReference type="SMART" id="SM00564">
    <property type="entry name" value="PQQ"/>
    <property type="match status" value="4"/>
</dbReference>
<dbReference type="Pfam" id="PF13360">
    <property type="entry name" value="PQQ_2"/>
    <property type="match status" value="1"/>
</dbReference>
<dbReference type="OrthoDB" id="416253at2759"/>
<dbReference type="Gene3D" id="2.130.10.10">
    <property type="entry name" value="YVTN repeat-like/Quinoprotein amine dehydrogenase"/>
    <property type="match status" value="1"/>
</dbReference>
<organism evidence="7 8">
    <name type="scientific">Lepidopterella palustris CBS 459.81</name>
    <dbReference type="NCBI Taxonomy" id="1314670"/>
    <lineage>
        <taxon>Eukaryota</taxon>
        <taxon>Fungi</taxon>
        <taxon>Dikarya</taxon>
        <taxon>Ascomycota</taxon>
        <taxon>Pezizomycotina</taxon>
        <taxon>Dothideomycetes</taxon>
        <taxon>Pleosporomycetidae</taxon>
        <taxon>Mytilinidiales</taxon>
        <taxon>Argynnaceae</taxon>
        <taxon>Lepidopterella</taxon>
    </lineage>
</organism>
<dbReference type="InterPro" id="IPR002372">
    <property type="entry name" value="PQQ_rpt_dom"/>
</dbReference>